<dbReference type="PANTHER" id="PTHR33154">
    <property type="entry name" value="TRANSCRIPTIONAL REGULATOR, ARSR FAMILY"/>
    <property type="match status" value="1"/>
</dbReference>
<evidence type="ECO:0000259" key="4">
    <source>
        <dbReference type="PROSITE" id="PS50987"/>
    </source>
</evidence>
<dbReference type="SUPFAM" id="SSF46785">
    <property type="entry name" value="Winged helix' DNA-binding domain"/>
    <property type="match status" value="1"/>
</dbReference>
<dbReference type="InterPro" id="IPR018334">
    <property type="entry name" value="ArsR_HTH"/>
</dbReference>
<dbReference type="GO" id="GO:0003700">
    <property type="term" value="F:DNA-binding transcription factor activity"/>
    <property type="evidence" value="ECO:0007669"/>
    <property type="project" value="InterPro"/>
</dbReference>
<dbReference type="OrthoDB" id="9798835at2"/>
<organism evidence="5 6">
    <name type="scientific">Enterococcus sulfureus ATCC 49903</name>
    <dbReference type="NCBI Taxonomy" id="1140003"/>
    <lineage>
        <taxon>Bacteria</taxon>
        <taxon>Bacillati</taxon>
        <taxon>Bacillota</taxon>
        <taxon>Bacilli</taxon>
        <taxon>Lactobacillales</taxon>
        <taxon>Enterococcaceae</taxon>
        <taxon>Enterococcus</taxon>
    </lineage>
</organism>
<evidence type="ECO:0000313" key="6">
    <source>
        <dbReference type="Proteomes" id="UP000015961"/>
    </source>
</evidence>
<evidence type="ECO:0000313" key="5">
    <source>
        <dbReference type="EMBL" id="EOT83068.1"/>
    </source>
</evidence>
<dbReference type="InterPro" id="IPR011991">
    <property type="entry name" value="ArsR-like_HTH"/>
</dbReference>
<keyword evidence="3" id="KW-0804">Transcription</keyword>
<dbReference type="RefSeq" id="WP_016186334.1">
    <property type="nucleotide sequence ID" value="NZ_ASWO01000007.1"/>
</dbReference>
<dbReference type="Pfam" id="PF01022">
    <property type="entry name" value="HTH_5"/>
    <property type="match status" value="1"/>
</dbReference>
<dbReference type="InterPro" id="IPR001845">
    <property type="entry name" value="HTH_ArsR_DNA-bd_dom"/>
</dbReference>
<sequence>MENELLSLRLKALADPHRRKILSLLQEEAKCACDILPYFEFTQPTLSHHMKILEQVGFVSVEKRKSWHYYAVHKDVMAEVLHELTMLMNKNDTKEGVQK</sequence>
<dbReference type="InterPro" id="IPR036388">
    <property type="entry name" value="WH-like_DNA-bd_sf"/>
</dbReference>
<dbReference type="PANTHER" id="PTHR33154:SF18">
    <property type="entry name" value="ARSENICAL RESISTANCE OPERON REPRESSOR"/>
    <property type="match status" value="1"/>
</dbReference>
<dbReference type="PRINTS" id="PR00778">
    <property type="entry name" value="HTHARSR"/>
</dbReference>
<protein>
    <recommendedName>
        <fullName evidence="4">HTH arsR-type domain-containing protein</fullName>
    </recommendedName>
</protein>
<dbReference type="SMART" id="SM00418">
    <property type="entry name" value="HTH_ARSR"/>
    <property type="match status" value="1"/>
</dbReference>
<comment type="caution">
    <text evidence="5">The sequence shown here is derived from an EMBL/GenBank/DDBJ whole genome shotgun (WGS) entry which is preliminary data.</text>
</comment>
<dbReference type="Gene3D" id="1.10.10.10">
    <property type="entry name" value="Winged helix-like DNA-binding domain superfamily/Winged helix DNA-binding domain"/>
    <property type="match status" value="1"/>
</dbReference>
<dbReference type="CDD" id="cd00090">
    <property type="entry name" value="HTH_ARSR"/>
    <property type="match status" value="1"/>
</dbReference>
<dbReference type="NCBIfam" id="NF033788">
    <property type="entry name" value="HTH_metalloreg"/>
    <property type="match status" value="1"/>
</dbReference>
<dbReference type="PROSITE" id="PS50987">
    <property type="entry name" value="HTH_ARSR_2"/>
    <property type="match status" value="1"/>
</dbReference>
<feature type="domain" description="HTH arsR-type" evidence="4">
    <location>
        <begin position="1"/>
        <end position="92"/>
    </location>
</feature>
<reference evidence="5 6" key="1">
    <citation type="submission" date="2013-03" db="EMBL/GenBank/DDBJ databases">
        <title>The Genome Sequence of Enterococcus sulfureus ATCC_49903 (PacBio/Illumina hybrid assembly).</title>
        <authorList>
            <consortium name="The Broad Institute Genomics Platform"/>
            <consortium name="The Broad Institute Genome Sequencing Center for Infectious Disease"/>
            <person name="Earl A."/>
            <person name="Russ C."/>
            <person name="Gilmore M."/>
            <person name="Surin D."/>
            <person name="Walker B."/>
            <person name="Young S."/>
            <person name="Zeng Q."/>
            <person name="Gargeya S."/>
            <person name="Fitzgerald M."/>
            <person name="Haas B."/>
            <person name="Abouelleil A."/>
            <person name="Allen A.W."/>
            <person name="Alvarado L."/>
            <person name="Arachchi H.M."/>
            <person name="Berlin A.M."/>
            <person name="Chapman S.B."/>
            <person name="Gainer-Dewar J."/>
            <person name="Goldberg J."/>
            <person name="Griggs A."/>
            <person name="Gujja S."/>
            <person name="Hansen M."/>
            <person name="Howarth C."/>
            <person name="Imamovic A."/>
            <person name="Ireland A."/>
            <person name="Larimer J."/>
            <person name="McCowan C."/>
            <person name="Murphy C."/>
            <person name="Pearson M."/>
            <person name="Poon T.W."/>
            <person name="Priest M."/>
            <person name="Roberts A."/>
            <person name="Saif S."/>
            <person name="Shea T."/>
            <person name="Sisk P."/>
            <person name="Sykes S."/>
            <person name="Wortman J."/>
            <person name="Nusbaum C."/>
            <person name="Birren B."/>
        </authorList>
    </citation>
    <scope>NUCLEOTIDE SEQUENCE [LARGE SCALE GENOMIC DNA]</scope>
    <source>
        <strain evidence="5 6">ATCC 49903</strain>
    </source>
</reference>
<dbReference type="PATRIC" id="fig|1140003.3.peg.1833"/>
<evidence type="ECO:0000256" key="1">
    <source>
        <dbReference type="ARBA" id="ARBA00023015"/>
    </source>
</evidence>
<evidence type="ECO:0000256" key="3">
    <source>
        <dbReference type="ARBA" id="ARBA00023163"/>
    </source>
</evidence>
<dbReference type="AlphaFoldDB" id="S0L2Z9"/>
<dbReference type="EMBL" id="ASWO01000007">
    <property type="protein sequence ID" value="EOT83068.1"/>
    <property type="molecule type" value="Genomic_DNA"/>
</dbReference>
<dbReference type="eggNOG" id="COG0640">
    <property type="taxonomic scope" value="Bacteria"/>
</dbReference>
<dbReference type="InterPro" id="IPR051081">
    <property type="entry name" value="HTH_MetalResp_TranReg"/>
</dbReference>
<accession>S0L2Z9</accession>
<evidence type="ECO:0000256" key="2">
    <source>
        <dbReference type="ARBA" id="ARBA00023125"/>
    </source>
</evidence>
<keyword evidence="2" id="KW-0238">DNA-binding</keyword>
<gene>
    <name evidence="5" type="ORF">I573_02181</name>
</gene>
<keyword evidence="6" id="KW-1185">Reference proteome</keyword>
<dbReference type="STRING" id="1140003.OMY_01902"/>
<keyword evidence="1" id="KW-0805">Transcription regulation</keyword>
<name>S0L2Z9_9ENTE</name>
<proteinExistence type="predicted"/>
<dbReference type="GO" id="GO:0003677">
    <property type="term" value="F:DNA binding"/>
    <property type="evidence" value="ECO:0007669"/>
    <property type="project" value="UniProtKB-KW"/>
</dbReference>
<dbReference type="Proteomes" id="UP000015961">
    <property type="component" value="Unassembled WGS sequence"/>
</dbReference>
<dbReference type="PROSITE" id="PS00846">
    <property type="entry name" value="HTH_ARSR_1"/>
    <property type="match status" value="1"/>
</dbReference>
<dbReference type="InterPro" id="IPR036390">
    <property type="entry name" value="WH_DNA-bd_sf"/>
</dbReference>